<accession>A0A1X7SG40</accession>
<dbReference type="AlphaFoldDB" id="A0A1X7SG40"/>
<organism evidence="1">
    <name type="scientific">Amphimedon queenslandica</name>
    <name type="common">Sponge</name>
    <dbReference type="NCBI Taxonomy" id="400682"/>
    <lineage>
        <taxon>Eukaryota</taxon>
        <taxon>Metazoa</taxon>
        <taxon>Porifera</taxon>
        <taxon>Demospongiae</taxon>
        <taxon>Heteroscleromorpha</taxon>
        <taxon>Haplosclerida</taxon>
        <taxon>Niphatidae</taxon>
        <taxon>Amphimedon</taxon>
    </lineage>
</organism>
<evidence type="ECO:0000313" key="1">
    <source>
        <dbReference type="EnsemblMetazoa" id="Aqu2.1.01029_001"/>
    </source>
</evidence>
<dbReference type="EnsemblMetazoa" id="Aqu2.1.01029_001">
    <property type="protein sequence ID" value="Aqu2.1.01029_001"/>
    <property type="gene ID" value="Aqu2.1.01029"/>
</dbReference>
<dbReference type="InParanoid" id="A0A1X7SG40"/>
<sequence length="51" mass="5962">SIRGGASRSFVRGIKETSRVWNATEEGEMQFPLVFCRILRACHQLERVEYF</sequence>
<protein>
    <submittedName>
        <fullName evidence="1">Uncharacterized protein</fullName>
    </submittedName>
</protein>
<proteinExistence type="predicted"/>
<name>A0A1X7SG40_AMPQE</name>
<reference evidence="1" key="1">
    <citation type="submission" date="2017-05" db="UniProtKB">
        <authorList>
            <consortium name="EnsemblMetazoa"/>
        </authorList>
    </citation>
    <scope>IDENTIFICATION</scope>
</reference>